<evidence type="ECO:0000256" key="1">
    <source>
        <dbReference type="ARBA" id="ARBA00008857"/>
    </source>
</evidence>
<dbReference type="PROSITE" id="PS51900">
    <property type="entry name" value="CB"/>
    <property type="match status" value="1"/>
</dbReference>
<dbReference type="RefSeq" id="WP_076096492.1">
    <property type="nucleotide sequence ID" value="NZ_MTHD01000005.1"/>
</dbReference>
<keyword evidence="3 5" id="KW-0238">DNA-binding</keyword>
<dbReference type="InterPro" id="IPR050090">
    <property type="entry name" value="Tyrosine_recombinase_XerCD"/>
</dbReference>
<dbReference type="PANTHER" id="PTHR30349">
    <property type="entry name" value="PHAGE INTEGRASE-RELATED"/>
    <property type="match status" value="1"/>
</dbReference>
<comment type="caution">
    <text evidence="8">The sequence shown here is derived from an EMBL/GenBank/DDBJ whole genome shotgun (WGS) entry which is preliminary data.</text>
</comment>
<proteinExistence type="inferred from homology"/>
<accession>A0A1R1I199</accession>
<dbReference type="EMBL" id="MTHD01000005">
    <property type="protein sequence ID" value="OMG52511.1"/>
    <property type="molecule type" value="Genomic_DNA"/>
</dbReference>
<dbReference type="InterPro" id="IPR011946">
    <property type="entry name" value="Integrase_integron-type"/>
</dbReference>
<feature type="domain" description="Core-binding (CB)" evidence="7">
    <location>
        <begin position="10"/>
        <end position="93"/>
    </location>
</feature>
<dbReference type="GO" id="GO:0003677">
    <property type="term" value="F:DNA binding"/>
    <property type="evidence" value="ECO:0007669"/>
    <property type="project" value="UniProtKB-UniRule"/>
</dbReference>
<dbReference type="PANTHER" id="PTHR30349:SF64">
    <property type="entry name" value="PROPHAGE INTEGRASE INTD-RELATED"/>
    <property type="match status" value="1"/>
</dbReference>
<sequence>MKPDSLNSDVSPSRLLDQVRAAIRVRHYSLRTEQAYVHWVVRFIRHCGMRHPRELGAREVSACLSYLASERDVAAATQQQALSALLFLYKQVLEIELPWLDDLVRPKKPARLPTVLHVDEGARLLDAIRPEHALMGRLLYGTGMRLMECLRLRIKDVDFLRREILVRDGKGGKDRVTVLPLSLIESLQRQLKAARVLFERDREAGLPGVYLPHALERKYPGAGASWGWFWVFPAAGLSVDPRSDIERRHHAHEKSLQRAMKLAAGLAGLSKPVSVHTLRHSFATHLLESGYDIRTVQELLGHSDVSTTMIYTHVLNRGGRGVVSPLDAVRALQ</sequence>
<name>A0A1R1I199_9RHOO</name>
<evidence type="ECO:0000256" key="4">
    <source>
        <dbReference type="ARBA" id="ARBA00023172"/>
    </source>
</evidence>
<dbReference type="Proteomes" id="UP000187526">
    <property type="component" value="Unassembled WGS sequence"/>
</dbReference>
<comment type="similarity">
    <text evidence="1">Belongs to the 'phage' integrase family.</text>
</comment>
<evidence type="ECO:0000313" key="9">
    <source>
        <dbReference type="Proteomes" id="UP000187526"/>
    </source>
</evidence>
<dbReference type="AlphaFoldDB" id="A0A1R1I199"/>
<evidence type="ECO:0000256" key="5">
    <source>
        <dbReference type="PROSITE-ProRule" id="PRU01248"/>
    </source>
</evidence>
<protein>
    <submittedName>
        <fullName evidence="8">Integrase</fullName>
    </submittedName>
</protein>
<dbReference type="OrthoDB" id="9801717at2"/>
<dbReference type="InterPro" id="IPR002104">
    <property type="entry name" value="Integrase_catalytic"/>
</dbReference>
<evidence type="ECO:0000259" key="7">
    <source>
        <dbReference type="PROSITE" id="PS51900"/>
    </source>
</evidence>
<dbReference type="InterPro" id="IPR011010">
    <property type="entry name" value="DNA_brk_join_enz"/>
</dbReference>
<reference evidence="8 9" key="1">
    <citation type="submission" date="2016-10" db="EMBL/GenBank/DDBJ databases">
        <title>Alkaliphiles isolated from bioreactors.</title>
        <authorList>
            <person name="Salah Z."/>
            <person name="Rout S.P."/>
            <person name="Humphreys P.N."/>
        </authorList>
    </citation>
    <scope>NUCLEOTIDE SEQUENCE [LARGE SCALE GENOMIC DNA]</scope>
    <source>
        <strain evidence="8 9">ZS02</strain>
    </source>
</reference>
<dbReference type="NCBIfam" id="TIGR02249">
    <property type="entry name" value="integrase_gron"/>
    <property type="match status" value="1"/>
</dbReference>
<evidence type="ECO:0000256" key="2">
    <source>
        <dbReference type="ARBA" id="ARBA00022908"/>
    </source>
</evidence>
<dbReference type="Gene3D" id="1.10.150.130">
    <property type="match status" value="1"/>
</dbReference>
<keyword evidence="9" id="KW-1185">Reference proteome</keyword>
<evidence type="ECO:0000259" key="6">
    <source>
        <dbReference type="PROSITE" id="PS51898"/>
    </source>
</evidence>
<keyword evidence="2" id="KW-0229">DNA integration</keyword>
<dbReference type="STRING" id="418702.BJN45_14560"/>
<organism evidence="8 9">
    <name type="scientific">Azonexus hydrophilus</name>
    <dbReference type="NCBI Taxonomy" id="418702"/>
    <lineage>
        <taxon>Bacteria</taxon>
        <taxon>Pseudomonadati</taxon>
        <taxon>Pseudomonadota</taxon>
        <taxon>Betaproteobacteria</taxon>
        <taxon>Rhodocyclales</taxon>
        <taxon>Azonexaceae</taxon>
        <taxon>Azonexus</taxon>
    </lineage>
</organism>
<dbReference type="GO" id="GO:0015074">
    <property type="term" value="P:DNA integration"/>
    <property type="evidence" value="ECO:0007669"/>
    <property type="project" value="UniProtKB-KW"/>
</dbReference>
<evidence type="ECO:0000256" key="3">
    <source>
        <dbReference type="ARBA" id="ARBA00023125"/>
    </source>
</evidence>
<dbReference type="SUPFAM" id="SSF56349">
    <property type="entry name" value="DNA breaking-rejoining enzymes"/>
    <property type="match status" value="1"/>
</dbReference>
<dbReference type="InterPro" id="IPR013762">
    <property type="entry name" value="Integrase-like_cat_sf"/>
</dbReference>
<keyword evidence="4" id="KW-0233">DNA recombination</keyword>
<dbReference type="InterPro" id="IPR004107">
    <property type="entry name" value="Integrase_SAM-like_N"/>
</dbReference>
<gene>
    <name evidence="8" type="ORF">BJN45_14560</name>
</gene>
<dbReference type="Gene3D" id="1.10.443.10">
    <property type="entry name" value="Intergrase catalytic core"/>
    <property type="match status" value="1"/>
</dbReference>
<dbReference type="InterPro" id="IPR044068">
    <property type="entry name" value="CB"/>
</dbReference>
<dbReference type="PROSITE" id="PS51898">
    <property type="entry name" value="TYR_RECOMBINASE"/>
    <property type="match status" value="1"/>
</dbReference>
<dbReference type="CDD" id="cd01193">
    <property type="entry name" value="INT_IntI_C"/>
    <property type="match status" value="1"/>
</dbReference>
<feature type="domain" description="Tyr recombinase" evidence="6">
    <location>
        <begin position="111"/>
        <end position="324"/>
    </location>
</feature>
<evidence type="ECO:0000313" key="8">
    <source>
        <dbReference type="EMBL" id="OMG52511.1"/>
    </source>
</evidence>
<dbReference type="InterPro" id="IPR010998">
    <property type="entry name" value="Integrase_recombinase_N"/>
</dbReference>
<dbReference type="Pfam" id="PF00589">
    <property type="entry name" value="Phage_integrase"/>
    <property type="match status" value="1"/>
</dbReference>
<dbReference type="Pfam" id="PF13495">
    <property type="entry name" value="Phage_int_SAM_4"/>
    <property type="match status" value="1"/>
</dbReference>
<dbReference type="GO" id="GO:0006310">
    <property type="term" value="P:DNA recombination"/>
    <property type="evidence" value="ECO:0007669"/>
    <property type="project" value="UniProtKB-KW"/>
</dbReference>